<dbReference type="PANTHER" id="PTHR10543">
    <property type="entry name" value="BETA-CAROTENE DIOXYGENASE"/>
    <property type="match status" value="1"/>
</dbReference>
<gene>
    <name evidence="6" type="ORF">IMCC3088_271</name>
</gene>
<dbReference type="EMBL" id="AEIG01000011">
    <property type="protein sequence ID" value="EGG30647.1"/>
    <property type="molecule type" value="Genomic_DNA"/>
</dbReference>
<evidence type="ECO:0000256" key="4">
    <source>
        <dbReference type="ARBA" id="ARBA00023004"/>
    </source>
</evidence>
<comment type="cofactor">
    <cofactor evidence="5">
        <name>Fe(2+)</name>
        <dbReference type="ChEBI" id="CHEBI:29033"/>
    </cofactor>
    <text evidence="5">Binds 1 Fe(2+) ion per subunit.</text>
</comment>
<keyword evidence="3" id="KW-0560">Oxidoreductase</keyword>
<keyword evidence="2 5" id="KW-0479">Metal-binding</keyword>
<dbReference type="RefSeq" id="WP_009574800.1">
    <property type="nucleotide sequence ID" value="NZ_AEIG01000011.1"/>
</dbReference>
<organism evidence="6 7">
    <name type="scientific">Aequoribacter fuscus</name>
    <dbReference type="NCBI Taxonomy" id="2518989"/>
    <lineage>
        <taxon>Bacteria</taxon>
        <taxon>Pseudomonadati</taxon>
        <taxon>Pseudomonadota</taxon>
        <taxon>Gammaproteobacteria</taxon>
        <taxon>Cellvibrionales</taxon>
        <taxon>Halieaceae</taxon>
        <taxon>Aequoribacter</taxon>
    </lineage>
</organism>
<keyword evidence="7" id="KW-1185">Reference proteome</keyword>
<feature type="binding site" evidence="5">
    <location>
        <position position="296"/>
    </location>
    <ligand>
        <name>Fe cation</name>
        <dbReference type="ChEBI" id="CHEBI:24875"/>
        <note>catalytic</note>
    </ligand>
</feature>
<feature type="binding site" evidence="5">
    <location>
        <position position="232"/>
    </location>
    <ligand>
        <name>Fe cation</name>
        <dbReference type="ChEBI" id="CHEBI:24875"/>
        <note>catalytic</note>
    </ligand>
</feature>
<accession>F3KZG0</accession>
<dbReference type="OrthoDB" id="6636843at2"/>
<name>F3KZG0_9GAMM</name>
<evidence type="ECO:0000256" key="1">
    <source>
        <dbReference type="ARBA" id="ARBA00006787"/>
    </source>
</evidence>
<evidence type="ECO:0000313" key="7">
    <source>
        <dbReference type="Proteomes" id="UP000005615"/>
    </source>
</evidence>
<feature type="binding site" evidence="5">
    <location>
        <position position="481"/>
    </location>
    <ligand>
        <name>Fe cation</name>
        <dbReference type="ChEBI" id="CHEBI:24875"/>
        <note>catalytic</note>
    </ligand>
</feature>
<dbReference type="GO" id="GO:0010436">
    <property type="term" value="F:carotenoid dioxygenase activity"/>
    <property type="evidence" value="ECO:0007669"/>
    <property type="project" value="TreeGrafter"/>
</dbReference>
<dbReference type="Proteomes" id="UP000005615">
    <property type="component" value="Unassembled WGS sequence"/>
</dbReference>
<evidence type="ECO:0000256" key="3">
    <source>
        <dbReference type="ARBA" id="ARBA00023002"/>
    </source>
</evidence>
<dbReference type="AlphaFoldDB" id="F3KZG0"/>
<keyword evidence="4 5" id="KW-0408">Iron</keyword>
<reference evidence="6 7" key="1">
    <citation type="journal article" date="2011" name="J. Bacteriol.">
        <title>Genome sequence of strain IMCC3088, a proteorhodopsin-containing marine bacterium belonging to the OM60/NOR5 clade.</title>
        <authorList>
            <person name="Jang Y."/>
            <person name="Oh H.M."/>
            <person name="Kang I."/>
            <person name="Lee K."/>
            <person name="Yang S.J."/>
            <person name="Cho J.C."/>
        </authorList>
    </citation>
    <scope>NUCLEOTIDE SEQUENCE [LARGE SCALE GENOMIC DNA]</scope>
    <source>
        <strain evidence="6 7">IMCC3088</strain>
    </source>
</reference>
<evidence type="ECO:0000256" key="2">
    <source>
        <dbReference type="ARBA" id="ARBA00022723"/>
    </source>
</evidence>
<comment type="similarity">
    <text evidence="1">Belongs to the carotenoid oxygenase family.</text>
</comment>
<dbReference type="eggNOG" id="COG3670">
    <property type="taxonomic scope" value="Bacteria"/>
</dbReference>
<proteinExistence type="inferred from homology"/>
<dbReference type="Pfam" id="PF03055">
    <property type="entry name" value="RPE65"/>
    <property type="match status" value="1"/>
</dbReference>
<dbReference type="STRING" id="2518989.IMCC3088_271"/>
<dbReference type="GO" id="GO:0016121">
    <property type="term" value="P:carotene catabolic process"/>
    <property type="evidence" value="ECO:0007669"/>
    <property type="project" value="TreeGrafter"/>
</dbReference>
<comment type="caution">
    <text evidence="6">The sequence shown here is derived from an EMBL/GenBank/DDBJ whole genome shotgun (WGS) entry which is preliminary data.</text>
</comment>
<sequence>MLKIINEEKITISPDNDNPFLQGLFKPNAREYDADTDTLEVIGTIPNDLWGVYARNTHNQVHEPIGIYHPFDGDGMIHSAYFCDGKMQYRNRFVHTTGFLAEKAAGRALWPGVLEPERFSYRGWGAMGAMKDNAGTDVIYHNGSLLVTMSQGSEPWRMDPVTLENLGPDPVLAKAVGYAGIAGEFKVDYRTNEMVFQNYPEEPPSINVGTVDSNGNLASYRSIKFDFPRWPHDLGMTENYLIVHDLPLYFDPDLRKQGQRKLQFYPDKPSRFGVFSRSDQRSDIQWFEAKSCFILHTANYYEEGDEIIMDGCVSFEPQGPGVGEHSENPYERIMAHLDKHRTKTRLYRWRFNLKNGTTIEGFIDQEICEFPVCRNDCKGYPYRYIYASLFEAGTWNMNGIKKFDLQTGVHTRYEYGEGRYGGEVHFAPRINSQFEDDGYLIVFIQDLVLDRSEAAIFDAQALANGPLCQIILPERIQSGTHACWVEGERLKRTYPI</sequence>
<dbReference type="PANTHER" id="PTHR10543:SF89">
    <property type="entry name" value="CAROTENOID 9,10(9',10')-CLEAVAGE DIOXYGENASE 1"/>
    <property type="match status" value="1"/>
</dbReference>
<evidence type="ECO:0000256" key="5">
    <source>
        <dbReference type="PIRSR" id="PIRSR604294-1"/>
    </source>
</evidence>
<dbReference type="GO" id="GO:0046872">
    <property type="term" value="F:metal ion binding"/>
    <property type="evidence" value="ECO:0007669"/>
    <property type="project" value="UniProtKB-KW"/>
</dbReference>
<evidence type="ECO:0000313" key="6">
    <source>
        <dbReference type="EMBL" id="EGG30647.1"/>
    </source>
</evidence>
<protein>
    <submittedName>
        <fullName evidence="6">Carotenoid oxygenase</fullName>
    </submittedName>
</protein>
<dbReference type="InterPro" id="IPR004294">
    <property type="entry name" value="Carotenoid_Oase"/>
</dbReference>